<dbReference type="PRINTS" id="PR00959">
    <property type="entry name" value="MEVGALKINASE"/>
</dbReference>
<keyword evidence="5 13" id="KW-0418">Kinase</keyword>
<dbReference type="NCBIfam" id="TIGR00549">
    <property type="entry name" value="mevalon_kin"/>
    <property type="match status" value="1"/>
</dbReference>
<dbReference type="UniPathway" id="UPA00057">
    <property type="reaction ID" value="UER00098"/>
</dbReference>
<dbReference type="Proteomes" id="UP000316560">
    <property type="component" value="Unassembled WGS sequence"/>
</dbReference>
<evidence type="ECO:0000256" key="3">
    <source>
        <dbReference type="ARBA" id="ARBA00022679"/>
    </source>
</evidence>
<evidence type="ECO:0000313" key="13">
    <source>
        <dbReference type="EMBL" id="TQO19572.1"/>
    </source>
</evidence>
<dbReference type="Gene3D" id="3.30.70.890">
    <property type="entry name" value="GHMP kinase, C-terminal domain"/>
    <property type="match status" value="1"/>
</dbReference>
<dbReference type="Pfam" id="PF00368">
    <property type="entry name" value="HMG-CoA_red"/>
    <property type="match status" value="1"/>
</dbReference>
<dbReference type="EC" id="1.1.1.88" evidence="10"/>
<sequence>MNSSRIPRFYQLSVEERLRVLYERGALSDADYRALATGSYMLDPGTADRLTENVIGVFSMPLGLGLNFQINSRDYLVPMAVEEPSIIAAVSSAARLVRRDGGFTSVADEPMLIGQIQVVDVADALGARQALLARKSEIVDLANAQHPNMLARGGGAKDVEVFLRGQTAANGELLVVHLIVDSRDAMGANLVNTMCEAVAPLVEKISGGRVFLRILSNLTDRAMVRARCVIPVDRLALDDFSGEQVRDGIVLAAEFAAMDPYRATTHNKGIMNGIDAVALATGNDWRAIEAAAHAYAASSGHYAPLTSWSADDAGNLVGNIELPLKVGTVGGQVESNPAVRIAHTILGVSTAAELAEVMAAVGLAQNFGALKALSTDGIQPGHMRLHARSVAVAAGATGARFDEVVNRLVVSGDIKVWKARHILDVLEGRIADTGSIRAIGTASIPTQAALAMPEPEPSDHGASSGCGYGKIILLGEHSVVYGRHAIAAPIGLTIQAEVTRQEYGTELVISRWDTDAAYDPIGAGLAEQVTAHIAERLGLAGKGMRVDVFPHLPRASGLGASAALAVAIIRAIADRFGLPISDSEVSSLAFECERIVHGTPSGIDNTVATFGRAILFRNPDTAPDAAAPEITDIVTPGPIQIVIGLTGVRSLTSHTVGIVRAAREKNPARYEAIFSQIDELVLAGVGALRRGDLAELGELMNMNHGLLGALQVSSPELETLVGVARRAGALGAKLTGSGGGGAMIAVAEPGAAESVGSAMRQAGFVTYLTEIR</sequence>
<proteinExistence type="inferred from homology"/>
<dbReference type="GO" id="GO:0015936">
    <property type="term" value="P:coenzyme A metabolic process"/>
    <property type="evidence" value="ECO:0007669"/>
    <property type="project" value="InterPro"/>
</dbReference>
<dbReference type="SUPFAM" id="SSF55035">
    <property type="entry name" value="NAD-binding domain of HMG-CoA reductase"/>
    <property type="match status" value="1"/>
</dbReference>
<dbReference type="PROSITE" id="PS00066">
    <property type="entry name" value="HMG_COA_REDUCTASE_1"/>
    <property type="match status" value="1"/>
</dbReference>
<dbReference type="Gene3D" id="3.90.770.10">
    <property type="entry name" value="3-hydroxy-3-methylglutaryl-coenzyme A Reductase, Chain A, domain 2"/>
    <property type="match status" value="2"/>
</dbReference>
<gene>
    <name evidence="13" type="ORF">FB472_1139</name>
</gene>
<keyword evidence="3" id="KW-0808">Transferase</keyword>
<dbReference type="GO" id="GO:0004420">
    <property type="term" value="F:hydroxymethylglutaryl-CoA reductase (NADPH) activity"/>
    <property type="evidence" value="ECO:0007669"/>
    <property type="project" value="InterPro"/>
</dbReference>
<evidence type="ECO:0000256" key="9">
    <source>
        <dbReference type="ARBA" id="ARBA00029438"/>
    </source>
</evidence>
<evidence type="ECO:0000256" key="4">
    <source>
        <dbReference type="ARBA" id="ARBA00022741"/>
    </source>
</evidence>
<dbReference type="Pfam" id="PF08544">
    <property type="entry name" value="GHMP_kinases_C"/>
    <property type="match status" value="1"/>
</dbReference>
<dbReference type="InterPro" id="IPR020568">
    <property type="entry name" value="Ribosomal_Su5_D2-typ_SF"/>
</dbReference>
<organism evidence="13 14">
    <name type="scientific">Rhodoglobus vestalii</name>
    <dbReference type="NCBI Taxonomy" id="193384"/>
    <lineage>
        <taxon>Bacteria</taxon>
        <taxon>Bacillati</taxon>
        <taxon>Actinomycetota</taxon>
        <taxon>Actinomycetes</taxon>
        <taxon>Micrococcales</taxon>
        <taxon>Microbacteriaceae</taxon>
        <taxon>Rhodoglobus</taxon>
    </lineage>
</organism>
<dbReference type="SUPFAM" id="SSF56542">
    <property type="entry name" value="Substrate-binding domain of HMG-CoA reductase"/>
    <property type="match status" value="1"/>
</dbReference>
<evidence type="ECO:0000259" key="11">
    <source>
        <dbReference type="Pfam" id="PF00288"/>
    </source>
</evidence>
<dbReference type="CDD" id="cd00644">
    <property type="entry name" value="HMG-CoA_reductase_classII"/>
    <property type="match status" value="1"/>
</dbReference>
<evidence type="ECO:0000259" key="12">
    <source>
        <dbReference type="Pfam" id="PF08544"/>
    </source>
</evidence>
<dbReference type="PANTHER" id="PTHR10572:SF24">
    <property type="entry name" value="3-HYDROXY-3-METHYLGLUTARYL-COENZYME A REDUCTASE"/>
    <property type="match status" value="1"/>
</dbReference>
<dbReference type="EMBL" id="VFRA01000001">
    <property type="protein sequence ID" value="TQO19572.1"/>
    <property type="molecule type" value="Genomic_DNA"/>
</dbReference>
<dbReference type="InterPro" id="IPR013750">
    <property type="entry name" value="GHMP_kinase_C_dom"/>
</dbReference>
<dbReference type="Pfam" id="PF00288">
    <property type="entry name" value="GHMP_kinases_N"/>
    <property type="match status" value="1"/>
</dbReference>
<dbReference type="GO" id="GO:0004496">
    <property type="term" value="F:mevalonate kinase activity"/>
    <property type="evidence" value="ECO:0007669"/>
    <property type="project" value="InterPro"/>
</dbReference>
<dbReference type="PANTHER" id="PTHR10572">
    <property type="entry name" value="3-HYDROXY-3-METHYLGLUTARYL-COENZYME A REDUCTASE"/>
    <property type="match status" value="1"/>
</dbReference>
<comment type="similarity">
    <text evidence="1 10">Belongs to the HMG-CoA reductase family.</text>
</comment>
<comment type="catalytic activity">
    <reaction evidence="10">
        <text>(R)-mevalonate + 2 NAD(+) + CoA = (3S)-3-hydroxy-3-methylglutaryl-CoA + 2 NADH + 2 H(+)</text>
        <dbReference type="Rhea" id="RHEA:14833"/>
        <dbReference type="ChEBI" id="CHEBI:15378"/>
        <dbReference type="ChEBI" id="CHEBI:36464"/>
        <dbReference type="ChEBI" id="CHEBI:43074"/>
        <dbReference type="ChEBI" id="CHEBI:57287"/>
        <dbReference type="ChEBI" id="CHEBI:57540"/>
        <dbReference type="ChEBI" id="CHEBI:57945"/>
        <dbReference type="EC" id="1.1.1.88"/>
    </reaction>
</comment>
<dbReference type="AlphaFoldDB" id="A0A8H2K652"/>
<keyword evidence="4" id="KW-0547">Nucleotide-binding</keyword>
<keyword evidence="14" id="KW-1185">Reference proteome</keyword>
<comment type="pathway">
    <text evidence="9">Isoprenoid biosynthesis; isopentenyl diphosphate biosynthesis via mevalonate pathway; isopentenyl diphosphate from (R)-mevalonate: step 1/3.</text>
</comment>
<evidence type="ECO:0000256" key="8">
    <source>
        <dbReference type="ARBA" id="ARBA00023098"/>
    </source>
</evidence>
<dbReference type="InterPro" id="IPR009029">
    <property type="entry name" value="HMG_CoA_Rdtase_sub-bd_dom_sf"/>
</dbReference>
<comment type="pathway">
    <text evidence="10">Metabolic intermediate metabolism; (R)-mevalonate degradation; (S)-3-hydroxy-3-methylglutaryl-CoA from (R)-mevalonate: step 1/1.</text>
</comment>
<evidence type="ECO:0000313" key="14">
    <source>
        <dbReference type="Proteomes" id="UP000316560"/>
    </source>
</evidence>
<reference evidence="13 14" key="1">
    <citation type="submission" date="2019-06" db="EMBL/GenBank/DDBJ databases">
        <title>Sequencing the genomes of 1000 actinobacteria strains.</title>
        <authorList>
            <person name="Klenk H.-P."/>
        </authorList>
    </citation>
    <scope>NUCLEOTIDE SEQUENCE [LARGE SCALE GENOMIC DNA]</scope>
    <source>
        <strain evidence="13 14">DSM 21947</strain>
    </source>
</reference>
<keyword evidence="2" id="KW-0444">Lipid biosynthesis</keyword>
<dbReference type="InterPro" id="IPR014721">
    <property type="entry name" value="Ribsml_uS5_D2-typ_fold_subgr"/>
</dbReference>
<evidence type="ECO:0000256" key="1">
    <source>
        <dbReference type="ARBA" id="ARBA00007661"/>
    </source>
</evidence>
<dbReference type="InterPro" id="IPR009023">
    <property type="entry name" value="HMG_CoA_Rdtase_NAD(P)-bd_sf"/>
</dbReference>
<dbReference type="InterPro" id="IPR006205">
    <property type="entry name" value="Mev_gal_kin"/>
</dbReference>
<feature type="domain" description="GHMP kinase C-terminal" evidence="12">
    <location>
        <begin position="687"/>
        <end position="762"/>
    </location>
</feature>
<dbReference type="GO" id="GO:0005737">
    <property type="term" value="C:cytoplasm"/>
    <property type="evidence" value="ECO:0007669"/>
    <property type="project" value="InterPro"/>
</dbReference>
<dbReference type="InterPro" id="IPR004553">
    <property type="entry name" value="HMG_CoA_Rdtase_bac-typ"/>
</dbReference>
<dbReference type="SUPFAM" id="SSF54211">
    <property type="entry name" value="Ribosomal protein S5 domain 2-like"/>
    <property type="match status" value="1"/>
</dbReference>
<dbReference type="InterPro" id="IPR023076">
    <property type="entry name" value="HMG_CoA_Rdtase_CS"/>
</dbReference>
<evidence type="ECO:0000256" key="7">
    <source>
        <dbReference type="ARBA" id="ARBA00023002"/>
    </source>
</evidence>
<dbReference type="Gene3D" id="3.30.230.10">
    <property type="match status" value="1"/>
</dbReference>
<keyword evidence="8" id="KW-0443">Lipid metabolism</keyword>
<name>A0A8H2K652_9MICO</name>
<evidence type="ECO:0000256" key="5">
    <source>
        <dbReference type="ARBA" id="ARBA00022777"/>
    </source>
</evidence>
<dbReference type="NCBIfam" id="TIGR00532">
    <property type="entry name" value="HMG_CoA_R_NAD"/>
    <property type="match status" value="1"/>
</dbReference>
<protein>
    <recommendedName>
        <fullName evidence="10">3-hydroxy-3-methylglutaryl coenzyme A reductase</fullName>
        <shortName evidence="10">HMG-CoA reductase</shortName>
        <ecNumber evidence="10">1.1.1.88</ecNumber>
    </recommendedName>
</protein>
<dbReference type="GO" id="GO:0005524">
    <property type="term" value="F:ATP binding"/>
    <property type="evidence" value="ECO:0007669"/>
    <property type="project" value="UniProtKB-KW"/>
</dbReference>
<evidence type="ECO:0000256" key="6">
    <source>
        <dbReference type="ARBA" id="ARBA00022840"/>
    </source>
</evidence>
<dbReference type="InterPro" id="IPR036554">
    <property type="entry name" value="GHMP_kinase_C_sf"/>
</dbReference>
<evidence type="ECO:0000256" key="10">
    <source>
        <dbReference type="RuleBase" id="RU361219"/>
    </source>
</evidence>
<dbReference type="Gene3D" id="1.10.8.660">
    <property type="match status" value="1"/>
</dbReference>
<keyword evidence="10" id="KW-0520">NAD</keyword>
<evidence type="ECO:0000256" key="2">
    <source>
        <dbReference type="ARBA" id="ARBA00022516"/>
    </source>
</evidence>
<dbReference type="RefSeq" id="WP_215730389.1">
    <property type="nucleotide sequence ID" value="NZ_VFRA01000001.1"/>
</dbReference>
<dbReference type="UniPathway" id="UPA00257">
    <property type="reaction ID" value="UER00367"/>
</dbReference>
<dbReference type="InterPro" id="IPR023074">
    <property type="entry name" value="HMG_CoA_Rdtase_cat_sf"/>
</dbReference>
<keyword evidence="6" id="KW-0067">ATP-binding</keyword>
<feature type="domain" description="GHMP kinase N-terminal" evidence="11">
    <location>
        <begin position="526"/>
        <end position="610"/>
    </location>
</feature>
<accession>A0A8H2K652</accession>
<dbReference type="GO" id="GO:0019287">
    <property type="term" value="P:isopentenyl diphosphate biosynthetic process, mevalonate pathway"/>
    <property type="evidence" value="ECO:0007669"/>
    <property type="project" value="UniProtKB-UniPathway"/>
</dbReference>
<dbReference type="PROSITE" id="PS50065">
    <property type="entry name" value="HMG_COA_REDUCTASE_4"/>
    <property type="match status" value="1"/>
</dbReference>
<comment type="caution">
    <text evidence="13">The sequence shown here is derived from an EMBL/GenBank/DDBJ whole genome shotgun (WGS) entry which is preliminary data.</text>
</comment>
<dbReference type="SUPFAM" id="SSF55060">
    <property type="entry name" value="GHMP Kinase, C-terminal domain"/>
    <property type="match status" value="1"/>
</dbReference>
<dbReference type="InterPro" id="IPR002202">
    <property type="entry name" value="HMG_CoA_Rdtase"/>
</dbReference>
<dbReference type="InterPro" id="IPR006204">
    <property type="entry name" value="GHMP_kinase_N_dom"/>
</dbReference>
<keyword evidence="7 10" id="KW-0560">Oxidoreductase</keyword>
<dbReference type="GO" id="GO:0140643">
    <property type="term" value="F:hydroxymethylglutaryl-CoA reductase (NADH) activity"/>
    <property type="evidence" value="ECO:0007669"/>
    <property type="project" value="UniProtKB-EC"/>
</dbReference>